<dbReference type="Gene3D" id="3.40.50.1360">
    <property type="match status" value="1"/>
</dbReference>
<dbReference type="RefSeq" id="WP_165192520.1">
    <property type="nucleotide sequence ID" value="NZ_CP106738.1"/>
</dbReference>
<accession>A0ABY6DB16</accession>
<evidence type="ECO:0000259" key="8">
    <source>
        <dbReference type="Pfam" id="PF01182"/>
    </source>
</evidence>
<name>A0ABY6DB16_9RHOB</name>
<proteinExistence type="inferred from homology"/>
<evidence type="ECO:0000256" key="6">
    <source>
        <dbReference type="ARBA" id="ARBA00020337"/>
    </source>
</evidence>
<dbReference type="PANTHER" id="PTHR11054">
    <property type="entry name" value="6-PHOSPHOGLUCONOLACTONASE"/>
    <property type="match status" value="1"/>
</dbReference>
<keyword evidence="7 9" id="KW-0378">Hydrolase</keyword>
<dbReference type="EC" id="3.1.1.31" evidence="5 7"/>
<dbReference type="PANTHER" id="PTHR11054:SF0">
    <property type="entry name" value="6-PHOSPHOGLUCONOLACTONASE"/>
    <property type="match status" value="1"/>
</dbReference>
<comment type="function">
    <text evidence="2 7">Hydrolysis of 6-phosphogluconolactone to 6-phosphogluconate.</text>
</comment>
<dbReference type="CDD" id="cd01400">
    <property type="entry name" value="6PGL"/>
    <property type="match status" value="1"/>
</dbReference>
<evidence type="ECO:0000313" key="9">
    <source>
        <dbReference type="EMBL" id="UXX83354.1"/>
    </source>
</evidence>
<evidence type="ECO:0000256" key="5">
    <source>
        <dbReference type="ARBA" id="ARBA00013198"/>
    </source>
</evidence>
<keyword evidence="10" id="KW-1185">Reference proteome</keyword>
<dbReference type="Pfam" id="PF01182">
    <property type="entry name" value="Glucosamine_iso"/>
    <property type="match status" value="1"/>
</dbReference>
<dbReference type="InterPro" id="IPR005900">
    <property type="entry name" value="6-phosphogluconolactonase_DevB"/>
</dbReference>
<gene>
    <name evidence="7 9" type="primary">pgl</name>
    <name evidence="9" type="ORF">N7U68_01320</name>
</gene>
<dbReference type="Proteomes" id="UP001064087">
    <property type="component" value="Chromosome"/>
</dbReference>
<sequence length="224" mass="24269">MKLVEYADSEMMAMALADMMASELRAALRQRDRVLLVVPGGTTPGPVFDDLCGARLEWERVDVLPSDERWRPEAHIRSNARLIRERLLVEEAASARLLPMYARDRTPEDAVGDLAEAMGASLPISVLLLGMGADMHTASLFPRADNLALALEPGAPVLVPLNVAGEPEPRVSLSARVLNDAMSKHLIIIGDAKKAALERARGQSPEVAPVAAVMDDLTVHWAPE</sequence>
<evidence type="ECO:0000256" key="7">
    <source>
        <dbReference type="RuleBase" id="RU365095"/>
    </source>
</evidence>
<comment type="similarity">
    <text evidence="4 7">Belongs to the glucosamine/galactosamine-6-phosphate isomerase family. 6-phosphogluconolactonase subfamily.</text>
</comment>
<comment type="catalytic activity">
    <reaction evidence="1 7">
        <text>6-phospho-D-glucono-1,5-lactone + H2O = 6-phospho-D-gluconate + H(+)</text>
        <dbReference type="Rhea" id="RHEA:12556"/>
        <dbReference type="ChEBI" id="CHEBI:15377"/>
        <dbReference type="ChEBI" id="CHEBI:15378"/>
        <dbReference type="ChEBI" id="CHEBI:57955"/>
        <dbReference type="ChEBI" id="CHEBI:58759"/>
        <dbReference type="EC" id="3.1.1.31"/>
    </reaction>
</comment>
<dbReference type="InterPro" id="IPR039104">
    <property type="entry name" value="6PGL"/>
</dbReference>
<dbReference type="SUPFAM" id="SSF100950">
    <property type="entry name" value="NagB/RpiA/CoA transferase-like"/>
    <property type="match status" value="1"/>
</dbReference>
<evidence type="ECO:0000256" key="1">
    <source>
        <dbReference type="ARBA" id="ARBA00000832"/>
    </source>
</evidence>
<evidence type="ECO:0000256" key="4">
    <source>
        <dbReference type="ARBA" id="ARBA00010662"/>
    </source>
</evidence>
<evidence type="ECO:0000256" key="2">
    <source>
        <dbReference type="ARBA" id="ARBA00002681"/>
    </source>
</evidence>
<evidence type="ECO:0000256" key="3">
    <source>
        <dbReference type="ARBA" id="ARBA00004961"/>
    </source>
</evidence>
<protein>
    <recommendedName>
        <fullName evidence="6 7">6-phosphogluconolactonase</fullName>
        <shortName evidence="7">6PGL</shortName>
        <ecNumber evidence="5 7">3.1.1.31</ecNumber>
    </recommendedName>
</protein>
<organism evidence="9 10">
    <name type="scientific">Roseovarius pelagicus</name>
    <dbReference type="NCBI Taxonomy" id="2980108"/>
    <lineage>
        <taxon>Bacteria</taxon>
        <taxon>Pseudomonadati</taxon>
        <taxon>Pseudomonadota</taxon>
        <taxon>Alphaproteobacteria</taxon>
        <taxon>Rhodobacterales</taxon>
        <taxon>Roseobacteraceae</taxon>
        <taxon>Roseovarius</taxon>
    </lineage>
</organism>
<dbReference type="InterPro" id="IPR037171">
    <property type="entry name" value="NagB/RpiA_transferase-like"/>
</dbReference>
<evidence type="ECO:0000313" key="10">
    <source>
        <dbReference type="Proteomes" id="UP001064087"/>
    </source>
</evidence>
<dbReference type="NCBIfam" id="TIGR01198">
    <property type="entry name" value="pgl"/>
    <property type="match status" value="1"/>
</dbReference>
<comment type="pathway">
    <text evidence="3 7">Carbohydrate degradation; pentose phosphate pathway; D-ribulose 5-phosphate from D-glucose 6-phosphate (oxidative stage): step 2/3.</text>
</comment>
<reference evidence="9" key="1">
    <citation type="submission" date="2022-10" db="EMBL/GenBank/DDBJ databases">
        <title>Roseovarius pelagicus sp. nov., isolated from Arctic seawater.</title>
        <authorList>
            <person name="Hong Y.W."/>
            <person name="Hwang C.Y."/>
        </authorList>
    </citation>
    <scope>NUCLEOTIDE SEQUENCE</scope>
    <source>
        <strain evidence="9">HL-MP18</strain>
    </source>
</reference>
<feature type="domain" description="Glucosamine/galactosamine-6-phosphate isomerase" evidence="8">
    <location>
        <begin position="8"/>
        <end position="221"/>
    </location>
</feature>
<dbReference type="GO" id="GO:0017057">
    <property type="term" value="F:6-phosphogluconolactonase activity"/>
    <property type="evidence" value="ECO:0007669"/>
    <property type="project" value="UniProtKB-EC"/>
</dbReference>
<dbReference type="InterPro" id="IPR006148">
    <property type="entry name" value="Glc/Gal-6P_isomerase"/>
</dbReference>
<dbReference type="EMBL" id="CP106738">
    <property type="protein sequence ID" value="UXX83354.1"/>
    <property type="molecule type" value="Genomic_DNA"/>
</dbReference>